<dbReference type="Proteomes" id="UP000297729">
    <property type="component" value="Unassembled WGS sequence"/>
</dbReference>
<dbReference type="NCBIfam" id="TIGR02595">
    <property type="entry name" value="PEP_CTERM"/>
    <property type="match status" value="1"/>
</dbReference>
<organism evidence="2 3">
    <name type="scientific">Duganella callida</name>
    <dbReference type="NCBI Taxonomy" id="2561932"/>
    <lineage>
        <taxon>Bacteria</taxon>
        <taxon>Pseudomonadati</taxon>
        <taxon>Pseudomonadota</taxon>
        <taxon>Betaproteobacteria</taxon>
        <taxon>Burkholderiales</taxon>
        <taxon>Oxalobacteraceae</taxon>
        <taxon>Telluria group</taxon>
        <taxon>Duganella</taxon>
    </lineage>
</organism>
<protein>
    <submittedName>
        <fullName evidence="2">PEP-CTERM sorting domain-containing protein</fullName>
    </submittedName>
</protein>
<sequence length="199" mass="20809">MFKNGSWSPGVVLPWIVQSGDGYLLLAKTASLPGQPFADGPHVQTNFGTVGDFVATVTTDSAYNGGGGAGFFMDSQSGYTGIGFGTNWVSDSAGDGYVANGYHASATSQLTLQIKRVGDTLTKSYKLAGQSDFTLISSLTDSATVPGWVIFDLTNYSDVPGAVMFTSFSIAAVPEPQTWAMLAGGLAALGVLRRRQQRS</sequence>
<evidence type="ECO:0000259" key="1">
    <source>
        <dbReference type="Pfam" id="PF07589"/>
    </source>
</evidence>
<comment type="caution">
    <text evidence="2">The sequence shown here is derived from an EMBL/GenBank/DDBJ whole genome shotgun (WGS) entry which is preliminary data.</text>
</comment>
<gene>
    <name evidence="2" type="ORF">E4L98_04860</name>
</gene>
<dbReference type="AlphaFoldDB" id="A0A4Y9SR66"/>
<evidence type="ECO:0000313" key="2">
    <source>
        <dbReference type="EMBL" id="TFW29081.1"/>
    </source>
</evidence>
<keyword evidence="3" id="KW-1185">Reference proteome</keyword>
<evidence type="ECO:0000313" key="3">
    <source>
        <dbReference type="Proteomes" id="UP000297729"/>
    </source>
</evidence>
<dbReference type="InterPro" id="IPR013424">
    <property type="entry name" value="Ice-binding_C"/>
</dbReference>
<accession>A0A4Y9SR66</accession>
<dbReference type="Pfam" id="PF07589">
    <property type="entry name" value="PEP-CTERM"/>
    <property type="match status" value="1"/>
</dbReference>
<proteinExistence type="predicted"/>
<reference evidence="2 3" key="1">
    <citation type="submission" date="2019-03" db="EMBL/GenBank/DDBJ databases">
        <title>Draft Genome Sequence of Duganella callidus sp. nov., a Novel Duganella Species Isolated from Cultivated Soil.</title>
        <authorList>
            <person name="Raths R."/>
            <person name="Peta V."/>
            <person name="Bucking H."/>
        </authorList>
    </citation>
    <scope>NUCLEOTIDE SEQUENCE [LARGE SCALE GENOMIC DNA]</scope>
    <source>
        <strain evidence="2 3">DN04</strain>
    </source>
</reference>
<feature type="domain" description="Ice-binding protein C-terminal" evidence="1">
    <location>
        <begin position="172"/>
        <end position="195"/>
    </location>
</feature>
<dbReference type="EMBL" id="SPVG01000042">
    <property type="protein sequence ID" value="TFW29081.1"/>
    <property type="molecule type" value="Genomic_DNA"/>
</dbReference>
<name>A0A4Y9SR66_9BURK</name>